<evidence type="ECO:0000313" key="1">
    <source>
        <dbReference type="EMBL" id="ABX09392.1"/>
    </source>
</evidence>
<sequence>MYLLKDVKPVDLHYTKKHLLDIKNFSESIGAKLVVIIFPSQAQLESDLTIDELQQSAIIKILNTLEIRHIEIYEAFKREYNENPEIRWFHDVIHPYKAGHEFIGNYLSNNLDLSRFNSSSQ</sequence>
<dbReference type="EMBL" id="CP000878">
    <property type="protein sequence ID" value="ABX09392.1"/>
    <property type="molecule type" value="Genomic_DNA"/>
</dbReference>
<dbReference type="KEGG" id="pmj:P9211_14611"/>
<organism evidence="1 2">
    <name type="scientific">Prochlorococcus marinus (strain MIT 9211)</name>
    <dbReference type="NCBI Taxonomy" id="93059"/>
    <lineage>
        <taxon>Bacteria</taxon>
        <taxon>Bacillati</taxon>
        <taxon>Cyanobacteriota</taxon>
        <taxon>Cyanophyceae</taxon>
        <taxon>Synechococcales</taxon>
        <taxon>Prochlorococcaceae</taxon>
        <taxon>Prochlorococcus</taxon>
    </lineage>
</organism>
<reference evidence="1 2" key="1">
    <citation type="journal article" date="2007" name="PLoS Genet.">
        <title>Patterns and implications of gene gain and loss in the evolution of Prochlorococcus.</title>
        <authorList>
            <person name="Kettler G.C."/>
            <person name="Martiny A.C."/>
            <person name="Huang K."/>
            <person name="Zucker J."/>
            <person name="Coleman M.L."/>
            <person name="Rodrigue S."/>
            <person name="Chen F."/>
            <person name="Lapidus A."/>
            <person name="Ferriera S."/>
            <person name="Johnson J."/>
            <person name="Steglich C."/>
            <person name="Church G.M."/>
            <person name="Richardson P."/>
            <person name="Chisholm S.W."/>
        </authorList>
    </citation>
    <scope>NUCLEOTIDE SEQUENCE [LARGE SCALE GENOMIC DNA]</scope>
    <source>
        <strain evidence="2">MIT 9211</strain>
    </source>
</reference>
<keyword evidence="2" id="KW-1185">Reference proteome</keyword>
<dbReference type="Proteomes" id="UP000000788">
    <property type="component" value="Chromosome"/>
</dbReference>
<dbReference type="Gene3D" id="3.40.50.1110">
    <property type="entry name" value="SGNH hydrolase"/>
    <property type="match status" value="1"/>
</dbReference>
<gene>
    <name evidence="1" type="ordered locus">P9211_14611</name>
</gene>
<dbReference type="InterPro" id="IPR036514">
    <property type="entry name" value="SGNH_hydro_sf"/>
</dbReference>
<accession>A9BC30</accession>
<proteinExistence type="predicted"/>
<dbReference type="AlphaFoldDB" id="A9BC30"/>
<protein>
    <submittedName>
        <fullName evidence="1">Uncharacterized protein</fullName>
    </submittedName>
</protein>
<evidence type="ECO:0000313" key="2">
    <source>
        <dbReference type="Proteomes" id="UP000000788"/>
    </source>
</evidence>
<name>A9BC30_PROM4</name>
<dbReference type="SUPFAM" id="SSF52266">
    <property type="entry name" value="SGNH hydrolase"/>
    <property type="match status" value="1"/>
</dbReference>
<dbReference type="HOGENOM" id="CLU_2035919_0_0_3"/>